<dbReference type="InterPro" id="IPR000719">
    <property type="entry name" value="Prot_kinase_dom"/>
</dbReference>
<evidence type="ECO:0000256" key="11">
    <source>
        <dbReference type="RuleBase" id="RU000304"/>
    </source>
</evidence>
<dbReference type="SUPFAM" id="SSF56112">
    <property type="entry name" value="Protein kinase-like (PK-like)"/>
    <property type="match status" value="1"/>
</dbReference>
<comment type="caution">
    <text evidence="13">The sequence shown here is derived from an EMBL/GenBank/DDBJ whole genome shotgun (WGS) entry which is preliminary data.</text>
</comment>
<keyword evidence="6" id="KW-0418">Kinase</keyword>
<evidence type="ECO:0000256" key="10">
    <source>
        <dbReference type="PROSITE-ProRule" id="PRU10141"/>
    </source>
</evidence>
<evidence type="ECO:0000256" key="9">
    <source>
        <dbReference type="ARBA" id="ARBA00048679"/>
    </source>
</evidence>
<evidence type="ECO:0000256" key="6">
    <source>
        <dbReference type="ARBA" id="ARBA00022777"/>
    </source>
</evidence>
<keyword evidence="5 10" id="KW-0547">Nucleotide-binding</keyword>
<feature type="domain" description="Protein kinase" evidence="12">
    <location>
        <begin position="21"/>
        <end position="330"/>
    </location>
</feature>
<evidence type="ECO:0000256" key="3">
    <source>
        <dbReference type="ARBA" id="ARBA00022527"/>
    </source>
</evidence>
<organism evidence="13 14">
    <name type="scientific">Chiloscyllium punctatum</name>
    <name type="common">Brownbanded bambooshark</name>
    <name type="synonym">Hemiscyllium punctatum</name>
    <dbReference type="NCBI Taxonomy" id="137246"/>
    <lineage>
        <taxon>Eukaryota</taxon>
        <taxon>Metazoa</taxon>
        <taxon>Chordata</taxon>
        <taxon>Craniata</taxon>
        <taxon>Vertebrata</taxon>
        <taxon>Chondrichthyes</taxon>
        <taxon>Elasmobranchii</taxon>
        <taxon>Galeomorphii</taxon>
        <taxon>Galeoidea</taxon>
        <taxon>Orectolobiformes</taxon>
        <taxon>Hemiscylliidae</taxon>
        <taxon>Chiloscyllium</taxon>
    </lineage>
</organism>
<evidence type="ECO:0000313" key="14">
    <source>
        <dbReference type="Proteomes" id="UP000287033"/>
    </source>
</evidence>
<comment type="catalytic activity">
    <reaction evidence="9">
        <text>L-seryl-[protein] + ATP = O-phospho-L-seryl-[protein] + ADP + H(+)</text>
        <dbReference type="Rhea" id="RHEA:17989"/>
        <dbReference type="Rhea" id="RHEA-COMP:9863"/>
        <dbReference type="Rhea" id="RHEA-COMP:11604"/>
        <dbReference type="ChEBI" id="CHEBI:15378"/>
        <dbReference type="ChEBI" id="CHEBI:29999"/>
        <dbReference type="ChEBI" id="CHEBI:30616"/>
        <dbReference type="ChEBI" id="CHEBI:83421"/>
        <dbReference type="ChEBI" id="CHEBI:456216"/>
        <dbReference type="EC" id="2.7.11.1"/>
    </reaction>
</comment>
<keyword evidence="7 10" id="KW-0067">ATP-binding</keyword>
<evidence type="ECO:0000313" key="13">
    <source>
        <dbReference type="EMBL" id="GCC19143.1"/>
    </source>
</evidence>
<name>A0A401RLX2_CHIPU</name>
<dbReference type="EC" id="2.7.11.1" evidence="2"/>
<dbReference type="Proteomes" id="UP000287033">
    <property type="component" value="Unassembled WGS sequence"/>
</dbReference>
<accession>A0A401RLX2</accession>
<proteinExistence type="inferred from homology"/>
<dbReference type="InterPro" id="IPR017441">
    <property type="entry name" value="Protein_kinase_ATP_BS"/>
</dbReference>
<evidence type="ECO:0000256" key="1">
    <source>
        <dbReference type="ARBA" id="ARBA00008718"/>
    </source>
</evidence>
<keyword evidence="14" id="KW-1185">Reference proteome</keyword>
<sequence>MVTKSLFFWPLHELRAGTCDFADSQKIGEGGFGCVYRALMRHTEYAVKRLKEDSNLDWKSVRGTFHTELEKLYQYRHPNIVDLAGGCVQDGVYCLVYVYMPNGSLQDRLQCQDGTSPLPWLRRLDVALGTARAIQFLHSSKPSLIHGDIKSSNILLDENFVPKLGDFGLARFSRYSHNPGKSCTVAKTQSLRGTLAYLPDEYIKSGQLSVELDTYSFGVVLLEILTGRKALESGGSAKPKYLKDLVEEEEEEECDDDEAEGWSLRVADRICRCHLDRKAGRYPGCLPVQLCSLAYSSIPSHLIVVNPAKQRILEQFALYNAGQIDSGELLYSNPRHADRLSLERCAPEESDDFDFS</sequence>
<evidence type="ECO:0000256" key="2">
    <source>
        <dbReference type="ARBA" id="ARBA00012513"/>
    </source>
</evidence>
<evidence type="ECO:0000259" key="12">
    <source>
        <dbReference type="PROSITE" id="PS50011"/>
    </source>
</evidence>
<protein>
    <recommendedName>
        <fullName evidence="2">non-specific serine/threonine protein kinase</fullName>
        <ecNumber evidence="2">2.7.11.1</ecNumber>
    </recommendedName>
</protein>
<dbReference type="PROSITE" id="PS50011">
    <property type="entry name" value="PROTEIN_KINASE_DOM"/>
    <property type="match status" value="1"/>
</dbReference>
<dbReference type="EMBL" id="BEZZ01003194">
    <property type="protein sequence ID" value="GCC19143.1"/>
    <property type="molecule type" value="Genomic_DNA"/>
</dbReference>
<evidence type="ECO:0000256" key="7">
    <source>
        <dbReference type="ARBA" id="ARBA00022840"/>
    </source>
</evidence>
<dbReference type="GO" id="GO:0004674">
    <property type="term" value="F:protein serine/threonine kinase activity"/>
    <property type="evidence" value="ECO:0007669"/>
    <property type="project" value="UniProtKB-KW"/>
</dbReference>
<dbReference type="PROSITE" id="PS00107">
    <property type="entry name" value="PROTEIN_KINASE_ATP"/>
    <property type="match status" value="1"/>
</dbReference>
<evidence type="ECO:0000256" key="5">
    <source>
        <dbReference type="ARBA" id="ARBA00022741"/>
    </source>
</evidence>
<evidence type="ECO:0000256" key="4">
    <source>
        <dbReference type="ARBA" id="ARBA00022679"/>
    </source>
</evidence>
<dbReference type="FunFam" id="1.10.510.10:FF:000754">
    <property type="entry name" value="Interleukin-1 receptor-associated kinase"/>
    <property type="match status" value="1"/>
</dbReference>
<dbReference type="Gene3D" id="3.30.200.20">
    <property type="entry name" value="Phosphorylase Kinase, domain 1"/>
    <property type="match status" value="1"/>
</dbReference>
<dbReference type="Gene3D" id="1.10.510.10">
    <property type="entry name" value="Transferase(Phosphotransferase) domain 1"/>
    <property type="match status" value="1"/>
</dbReference>
<dbReference type="PANTHER" id="PTHR27001:SF939">
    <property type="entry name" value="INTERLEUKIN 1 RECEPTOR ASSOCIATED KINASE 1"/>
    <property type="match status" value="1"/>
</dbReference>
<dbReference type="GO" id="GO:0005524">
    <property type="term" value="F:ATP binding"/>
    <property type="evidence" value="ECO:0007669"/>
    <property type="project" value="UniProtKB-UniRule"/>
</dbReference>
<reference evidence="13 14" key="1">
    <citation type="journal article" date="2018" name="Nat. Ecol. Evol.">
        <title>Shark genomes provide insights into elasmobranch evolution and the origin of vertebrates.</title>
        <authorList>
            <person name="Hara Y"/>
            <person name="Yamaguchi K"/>
            <person name="Onimaru K"/>
            <person name="Kadota M"/>
            <person name="Koyanagi M"/>
            <person name="Keeley SD"/>
            <person name="Tatsumi K"/>
            <person name="Tanaka K"/>
            <person name="Motone F"/>
            <person name="Kageyama Y"/>
            <person name="Nozu R"/>
            <person name="Adachi N"/>
            <person name="Nishimura O"/>
            <person name="Nakagawa R"/>
            <person name="Tanegashima C"/>
            <person name="Kiyatake I"/>
            <person name="Matsumoto R"/>
            <person name="Murakumo K"/>
            <person name="Nishida K"/>
            <person name="Terakita A"/>
            <person name="Kuratani S"/>
            <person name="Sato K"/>
            <person name="Hyodo S Kuraku.S."/>
        </authorList>
    </citation>
    <scope>NUCLEOTIDE SEQUENCE [LARGE SCALE GENOMIC DNA]</scope>
</reference>
<dbReference type="STRING" id="137246.A0A401RLX2"/>
<gene>
    <name evidence="13" type="ORF">chiPu_0020979</name>
</gene>
<dbReference type="OMA" id="DRICRCH"/>
<dbReference type="Pfam" id="PF00069">
    <property type="entry name" value="Pkinase"/>
    <property type="match status" value="1"/>
</dbReference>
<dbReference type="OrthoDB" id="4062651at2759"/>
<evidence type="ECO:0000256" key="8">
    <source>
        <dbReference type="ARBA" id="ARBA00047899"/>
    </source>
</evidence>
<keyword evidence="3 11" id="KW-0723">Serine/threonine-protein kinase</keyword>
<comment type="similarity">
    <text evidence="1">Belongs to the protein kinase superfamily. TKL Ser/Thr protein kinase family. Pelle subfamily.</text>
</comment>
<keyword evidence="4" id="KW-0808">Transferase</keyword>
<dbReference type="AlphaFoldDB" id="A0A401RLX2"/>
<dbReference type="SMART" id="SM00220">
    <property type="entry name" value="S_TKc"/>
    <property type="match status" value="1"/>
</dbReference>
<dbReference type="InterPro" id="IPR008271">
    <property type="entry name" value="Ser/Thr_kinase_AS"/>
</dbReference>
<dbReference type="InterPro" id="IPR011009">
    <property type="entry name" value="Kinase-like_dom_sf"/>
</dbReference>
<dbReference type="GO" id="GO:0005886">
    <property type="term" value="C:plasma membrane"/>
    <property type="evidence" value="ECO:0007669"/>
    <property type="project" value="TreeGrafter"/>
</dbReference>
<dbReference type="PANTHER" id="PTHR27001">
    <property type="entry name" value="OS01G0253100 PROTEIN"/>
    <property type="match status" value="1"/>
</dbReference>
<comment type="catalytic activity">
    <reaction evidence="8">
        <text>L-threonyl-[protein] + ATP = O-phospho-L-threonyl-[protein] + ADP + H(+)</text>
        <dbReference type="Rhea" id="RHEA:46608"/>
        <dbReference type="Rhea" id="RHEA-COMP:11060"/>
        <dbReference type="Rhea" id="RHEA-COMP:11605"/>
        <dbReference type="ChEBI" id="CHEBI:15378"/>
        <dbReference type="ChEBI" id="CHEBI:30013"/>
        <dbReference type="ChEBI" id="CHEBI:30616"/>
        <dbReference type="ChEBI" id="CHEBI:61977"/>
        <dbReference type="ChEBI" id="CHEBI:456216"/>
        <dbReference type="EC" id="2.7.11.1"/>
    </reaction>
</comment>
<dbReference type="PROSITE" id="PS00108">
    <property type="entry name" value="PROTEIN_KINASE_ST"/>
    <property type="match status" value="1"/>
</dbReference>
<feature type="binding site" evidence="10">
    <location>
        <position position="48"/>
    </location>
    <ligand>
        <name>ATP</name>
        <dbReference type="ChEBI" id="CHEBI:30616"/>
    </ligand>
</feature>